<name>A0A6P8AN29_PYRGI</name>
<keyword evidence="2" id="KW-1185">Reference proteome</keyword>
<evidence type="ECO:0000313" key="2">
    <source>
        <dbReference type="Proteomes" id="UP000515153"/>
    </source>
</evidence>
<dbReference type="GeneID" id="41967139"/>
<organism evidence="2 3">
    <name type="scientific">Pyricularia grisea</name>
    <name type="common">Crabgrass-specific blast fungus</name>
    <name type="synonym">Magnaporthe grisea</name>
    <dbReference type="NCBI Taxonomy" id="148305"/>
    <lineage>
        <taxon>Eukaryota</taxon>
        <taxon>Fungi</taxon>
        <taxon>Dikarya</taxon>
        <taxon>Ascomycota</taxon>
        <taxon>Pezizomycotina</taxon>
        <taxon>Sordariomycetes</taxon>
        <taxon>Sordariomycetidae</taxon>
        <taxon>Magnaporthales</taxon>
        <taxon>Pyriculariaceae</taxon>
        <taxon>Pyricularia</taxon>
    </lineage>
</organism>
<dbReference type="Proteomes" id="UP000515153">
    <property type="component" value="Unplaced"/>
</dbReference>
<feature type="compositionally biased region" description="Basic and acidic residues" evidence="1">
    <location>
        <begin position="1"/>
        <end position="19"/>
    </location>
</feature>
<proteinExistence type="predicted"/>
<dbReference type="KEGG" id="pgri:PgNI_12281"/>
<evidence type="ECO:0000313" key="3">
    <source>
        <dbReference type="RefSeq" id="XP_030976297.1"/>
    </source>
</evidence>
<feature type="compositionally biased region" description="Polar residues" evidence="1">
    <location>
        <begin position="127"/>
        <end position="148"/>
    </location>
</feature>
<feature type="region of interest" description="Disordered" evidence="1">
    <location>
        <begin position="75"/>
        <end position="153"/>
    </location>
</feature>
<dbReference type="RefSeq" id="XP_030976297.1">
    <property type="nucleotide sequence ID" value="XM_031132234.1"/>
</dbReference>
<reference evidence="3" key="2">
    <citation type="submission" date="2019-10" db="EMBL/GenBank/DDBJ databases">
        <authorList>
            <consortium name="NCBI Genome Project"/>
        </authorList>
    </citation>
    <scope>NUCLEOTIDE SEQUENCE</scope>
    <source>
        <strain evidence="3">NI907</strain>
    </source>
</reference>
<reference evidence="3" key="1">
    <citation type="journal article" date="2019" name="Mol. Biol. Evol.">
        <title>Blast fungal genomes show frequent chromosomal changes, gene gains and losses, and effector gene turnover.</title>
        <authorList>
            <person name="Gomez Luciano L.B."/>
            <person name="Jason Tsai I."/>
            <person name="Chuma I."/>
            <person name="Tosa Y."/>
            <person name="Chen Y.H."/>
            <person name="Li J.Y."/>
            <person name="Li M.Y."/>
            <person name="Jade Lu M.Y."/>
            <person name="Nakayashiki H."/>
            <person name="Li W.H."/>
        </authorList>
    </citation>
    <scope>NUCLEOTIDE SEQUENCE</scope>
    <source>
        <strain evidence="3">NI907</strain>
    </source>
</reference>
<accession>A0A6P8AN29</accession>
<dbReference type="AlphaFoldDB" id="A0A6P8AN29"/>
<gene>
    <name evidence="3" type="ORF">PgNI_12281</name>
</gene>
<evidence type="ECO:0000256" key="1">
    <source>
        <dbReference type="SAM" id="MobiDB-lite"/>
    </source>
</evidence>
<feature type="region of interest" description="Disordered" evidence="1">
    <location>
        <begin position="1"/>
        <end position="21"/>
    </location>
</feature>
<evidence type="ECO:0008006" key="4">
    <source>
        <dbReference type="Google" id="ProtNLM"/>
    </source>
</evidence>
<feature type="compositionally biased region" description="Basic residues" evidence="1">
    <location>
        <begin position="79"/>
        <end position="88"/>
    </location>
</feature>
<sequence>MARLTDPEKRDRQQKELVRKRGGSLMRKAEQLGRLGEIFVFTVFYDPLYGYDGIVNIPEGFEEPNIKKMYEMLRDGYRPPRRTRRRCPHSSSQRPKEPQEQPQEAVLDEITVEPSDGSCVHEDDGDSSTGEAGNQETNEPQAYSNGTSEIDAPHEVDDDFETLFGQKNTCNDLKEANFQLVRKQPSTVVKRIVGIRSKDGRFIPKRIFKVRIPRVRIGG</sequence>
<protein>
    <recommendedName>
        <fullName evidence="4">MADS-box domain-containing protein</fullName>
    </recommendedName>
</protein>
<reference evidence="3" key="3">
    <citation type="submission" date="2025-08" db="UniProtKB">
        <authorList>
            <consortium name="RefSeq"/>
        </authorList>
    </citation>
    <scope>IDENTIFICATION</scope>
    <source>
        <strain evidence="3">NI907</strain>
    </source>
</reference>